<feature type="signal peptide" evidence="1">
    <location>
        <begin position="1"/>
        <end position="17"/>
    </location>
</feature>
<proteinExistence type="predicted"/>
<evidence type="ECO:0000256" key="1">
    <source>
        <dbReference type="SAM" id="SignalP"/>
    </source>
</evidence>
<reference evidence="2" key="1">
    <citation type="submission" date="2020-07" db="EMBL/GenBank/DDBJ databases">
        <title>Genome sequences of bacteria associated with the marine, planktonic diatom Thalassiosira profunda strain ECT2AJA-044.</title>
        <authorList>
            <person name="Gargas C.B."/>
            <person name="Roberts W.R."/>
            <person name="Alverson A.J."/>
        </authorList>
    </citation>
    <scope>NUCLEOTIDE SEQUENCE</scope>
    <source>
        <strain evidence="2">ECT2AJA-044</strain>
    </source>
</reference>
<dbReference type="AlphaFoldDB" id="A0A975EPG4"/>
<accession>A0A975EPG4</accession>
<dbReference type="RefSeq" id="WP_209356481.1">
    <property type="nucleotide sequence ID" value="NZ_CP060010.1"/>
</dbReference>
<feature type="chain" id="PRO_5038091679" evidence="1">
    <location>
        <begin position="18"/>
        <end position="111"/>
    </location>
</feature>
<sequence>MGRTTLAALLLASPLAAEDFICSGTAPDWSLTITGSEAIFDYQRKNSFQIPDTARAEGQDWPRAKPLIGDFDTAVVILDQAICETGPISVDILTQRGQTPILLTGCCEIKE</sequence>
<organism evidence="2 3">
    <name type="scientific">Cognatishimia activa</name>
    <dbReference type="NCBI Taxonomy" id="1715691"/>
    <lineage>
        <taxon>Bacteria</taxon>
        <taxon>Pseudomonadati</taxon>
        <taxon>Pseudomonadota</taxon>
        <taxon>Alphaproteobacteria</taxon>
        <taxon>Rhodobacterales</taxon>
        <taxon>Paracoccaceae</taxon>
        <taxon>Cognatishimia</taxon>
    </lineage>
</organism>
<name>A0A975EPG4_9RHOB</name>
<evidence type="ECO:0000313" key="2">
    <source>
        <dbReference type="EMBL" id="QTN35778.1"/>
    </source>
</evidence>
<keyword evidence="1" id="KW-0732">Signal</keyword>
<dbReference type="Proteomes" id="UP000665026">
    <property type="component" value="Chromosome"/>
</dbReference>
<dbReference type="EMBL" id="CP060010">
    <property type="protein sequence ID" value="QTN35778.1"/>
    <property type="molecule type" value="Genomic_DNA"/>
</dbReference>
<protein>
    <submittedName>
        <fullName evidence="2">Uncharacterized protein</fullName>
    </submittedName>
</protein>
<evidence type="ECO:0000313" key="3">
    <source>
        <dbReference type="Proteomes" id="UP000665026"/>
    </source>
</evidence>
<gene>
    <name evidence="2" type="ORF">HZ995_15125</name>
</gene>
<dbReference type="KEGG" id="cact:HZ995_15125"/>